<reference evidence="13 14" key="1">
    <citation type="submission" date="2021-02" db="EMBL/GenBank/DDBJ databases">
        <title>Niveibacterium changnyeongensis HC41.</title>
        <authorList>
            <person name="Kang M."/>
        </authorList>
    </citation>
    <scope>NUCLEOTIDE SEQUENCE [LARGE SCALE GENOMIC DNA]</scope>
    <source>
        <strain evidence="13 14">HC41</strain>
    </source>
</reference>
<dbReference type="NCBIfam" id="TIGR01297">
    <property type="entry name" value="CDF"/>
    <property type="match status" value="1"/>
</dbReference>
<dbReference type="Pfam" id="PF16916">
    <property type="entry name" value="ZT_dimer"/>
    <property type="match status" value="1"/>
</dbReference>
<keyword evidence="14" id="KW-1185">Reference proteome</keyword>
<keyword evidence="5" id="KW-0864">Zinc transport</keyword>
<keyword evidence="7" id="KW-0406">Ion transport</keyword>
<name>A0ABX7ME19_9RHOO</name>
<dbReference type="PANTHER" id="PTHR11562">
    <property type="entry name" value="CATION EFFLUX PROTEIN/ ZINC TRANSPORTER"/>
    <property type="match status" value="1"/>
</dbReference>
<dbReference type="PANTHER" id="PTHR11562:SF17">
    <property type="entry name" value="RE54080P-RELATED"/>
    <property type="match status" value="1"/>
</dbReference>
<dbReference type="InterPro" id="IPR036837">
    <property type="entry name" value="Cation_efflux_CTD_sf"/>
</dbReference>
<gene>
    <name evidence="13" type="ORF">JY500_12540</name>
</gene>
<dbReference type="Gene3D" id="1.20.1510.10">
    <property type="entry name" value="Cation efflux protein transmembrane domain"/>
    <property type="match status" value="1"/>
</dbReference>
<evidence type="ECO:0000259" key="12">
    <source>
        <dbReference type="Pfam" id="PF16916"/>
    </source>
</evidence>
<evidence type="ECO:0000256" key="2">
    <source>
        <dbReference type="ARBA" id="ARBA00008873"/>
    </source>
</evidence>
<dbReference type="InterPro" id="IPR027469">
    <property type="entry name" value="Cation_efflux_TMD_sf"/>
</dbReference>
<dbReference type="EMBL" id="CP071060">
    <property type="protein sequence ID" value="QSI79213.1"/>
    <property type="molecule type" value="Genomic_DNA"/>
</dbReference>
<feature type="transmembrane region" description="Helical" evidence="10">
    <location>
        <begin position="194"/>
        <end position="219"/>
    </location>
</feature>
<dbReference type="InterPro" id="IPR027470">
    <property type="entry name" value="Cation_efflux_CTD"/>
</dbReference>
<evidence type="ECO:0000313" key="14">
    <source>
        <dbReference type="Proteomes" id="UP000663570"/>
    </source>
</evidence>
<feature type="compositionally biased region" description="Basic and acidic residues" evidence="9">
    <location>
        <begin position="27"/>
        <end position="40"/>
    </location>
</feature>
<evidence type="ECO:0000256" key="9">
    <source>
        <dbReference type="SAM" id="MobiDB-lite"/>
    </source>
</evidence>
<feature type="compositionally biased region" description="Basic residues" evidence="9">
    <location>
        <begin position="41"/>
        <end position="53"/>
    </location>
</feature>
<comment type="similarity">
    <text evidence="2">Belongs to the cation diffusion facilitator (CDF) transporter (TC 2.A.4) family. SLC30A subfamily.</text>
</comment>
<dbReference type="SUPFAM" id="SSF160240">
    <property type="entry name" value="Cation efflux protein cytoplasmic domain-like"/>
    <property type="match status" value="1"/>
</dbReference>
<evidence type="ECO:0000256" key="3">
    <source>
        <dbReference type="ARBA" id="ARBA00022448"/>
    </source>
</evidence>
<keyword evidence="5" id="KW-0862">Zinc</keyword>
<evidence type="ECO:0000256" key="4">
    <source>
        <dbReference type="ARBA" id="ARBA00022692"/>
    </source>
</evidence>
<dbReference type="InterPro" id="IPR002524">
    <property type="entry name" value="Cation_efflux"/>
</dbReference>
<protein>
    <submittedName>
        <fullName evidence="13">Cation transporter</fullName>
    </submittedName>
</protein>
<keyword evidence="8 10" id="KW-0472">Membrane</keyword>
<keyword evidence="3" id="KW-0813">Transport</keyword>
<feature type="transmembrane region" description="Helical" evidence="10">
    <location>
        <begin position="162"/>
        <end position="182"/>
    </location>
</feature>
<dbReference type="InterPro" id="IPR050681">
    <property type="entry name" value="CDF/SLC30A"/>
</dbReference>
<keyword evidence="6 10" id="KW-1133">Transmembrane helix</keyword>
<dbReference type="InterPro" id="IPR058533">
    <property type="entry name" value="Cation_efflux_TM"/>
</dbReference>
<organism evidence="13 14">
    <name type="scientific">Niveibacterium microcysteis</name>
    <dbReference type="NCBI Taxonomy" id="2811415"/>
    <lineage>
        <taxon>Bacteria</taxon>
        <taxon>Pseudomonadati</taxon>
        <taxon>Pseudomonadota</taxon>
        <taxon>Betaproteobacteria</taxon>
        <taxon>Rhodocyclales</taxon>
        <taxon>Rhodocyclaceae</taxon>
        <taxon>Niveibacterium</taxon>
    </lineage>
</organism>
<feature type="transmembrane region" description="Helical" evidence="10">
    <location>
        <begin position="128"/>
        <end position="150"/>
    </location>
</feature>
<evidence type="ECO:0000256" key="6">
    <source>
        <dbReference type="ARBA" id="ARBA00022989"/>
    </source>
</evidence>
<evidence type="ECO:0000256" key="8">
    <source>
        <dbReference type="ARBA" id="ARBA00023136"/>
    </source>
</evidence>
<feature type="region of interest" description="Disordered" evidence="9">
    <location>
        <begin position="1"/>
        <end position="55"/>
    </location>
</feature>
<evidence type="ECO:0000256" key="5">
    <source>
        <dbReference type="ARBA" id="ARBA00022906"/>
    </source>
</evidence>
<dbReference type="Pfam" id="PF01545">
    <property type="entry name" value="Cation_efflux"/>
    <property type="match status" value="1"/>
</dbReference>
<evidence type="ECO:0000259" key="11">
    <source>
        <dbReference type="Pfam" id="PF01545"/>
    </source>
</evidence>
<accession>A0ABX7ME19</accession>
<feature type="transmembrane region" description="Helical" evidence="10">
    <location>
        <begin position="63"/>
        <end position="88"/>
    </location>
</feature>
<evidence type="ECO:0000256" key="7">
    <source>
        <dbReference type="ARBA" id="ARBA00023065"/>
    </source>
</evidence>
<feature type="domain" description="Cation efflux protein transmembrane" evidence="11">
    <location>
        <begin position="63"/>
        <end position="251"/>
    </location>
</feature>
<comment type="subcellular location">
    <subcellularLocation>
        <location evidence="1">Membrane</location>
        <topology evidence="1">Multi-pass membrane protein</topology>
    </subcellularLocation>
</comment>
<evidence type="ECO:0000256" key="1">
    <source>
        <dbReference type="ARBA" id="ARBA00004141"/>
    </source>
</evidence>
<feature type="domain" description="Cation efflux protein cytoplasmic" evidence="12">
    <location>
        <begin position="256"/>
        <end position="328"/>
    </location>
</feature>
<sequence length="349" mass="36891">MPTASSPLHDDHSNHGAAAHEHHGHCGGHDHDHDHDEHDHHAHGHGGGHHHHGANSSARTLSFALILTLGFAAVETAGGLFTGSLALLGDAGHMLSDSLSLGLAALAARIALRPPSVRHSYGLGRIEALAALGNAVLMLVIVAGICWEAVERLRHPQPIQALPAVAVAVVGLAVNLLAAWLLMRGERSLNVRAALLHVMGDLLGSVAAIAGLLIVYFTGWLAADPILSVLICVLILASTLSILRETLHVLLDGVPSGLSLTAIGQCIAAVNGVRSVHDLHVWHYGPSRVALSAHLVLDDSAVWPSVLVAVRQRVGNEFGIEHLTLQPELQGNDRFPLDRLIRRPTPKQD</sequence>
<evidence type="ECO:0000256" key="10">
    <source>
        <dbReference type="SAM" id="Phobius"/>
    </source>
</evidence>
<keyword evidence="4 10" id="KW-0812">Transmembrane</keyword>
<feature type="compositionally biased region" description="Basic and acidic residues" evidence="9">
    <location>
        <begin position="8"/>
        <end position="21"/>
    </location>
</feature>
<proteinExistence type="inferred from homology"/>
<dbReference type="Proteomes" id="UP000663570">
    <property type="component" value="Chromosome"/>
</dbReference>
<dbReference type="SUPFAM" id="SSF161111">
    <property type="entry name" value="Cation efflux protein transmembrane domain-like"/>
    <property type="match status" value="1"/>
</dbReference>
<feature type="transmembrane region" description="Helical" evidence="10">
    <location>
        <begin position="225"/>
        <end position="243"/>
    </location>
</feature>
<evidence type="ECO:0000313" key="13">
    <source>
        <dbReference type="EMBL" id="QSI79213.1"/>
    </source>
</evidence>